<dbReference type="KEGG" id="pdio:PDMSB3_0052.2"/>
<keyword evidence="2" id="KW-0614">Plasmid</keyword>
<keyword evidence="3" id="KW-1185">Reference proteome</keyword>
<evidence type="ECO:0000313" key="2">
    <source>
        <dbReference type="EMBL" id="VVD30888.1"/>
    </source>
</evidence>
<proteinExistence type="predicted"/>
<evidence type="ECO:0008006" key="4">
    <source>
        <dbReference type="Google" id="ProtNLM"/>
    </source>
</evidence>
<feature type="chain" id="PRO_5024933683" description="DUF732 domain-containing protein" evidence="1">
    <location>
        <begin position="22"/>
        <end position="117"/>
    </location>
</feature>
<reference evidence="2 3" key="1">
    <citation type="submission" date="2019-08" db="EMBL/GenBank/DDBJ databases">
        <authorList>
            <person name="Herpell B J."/>
        </authorList>
    </citation>
    <scope>NUCLEOTIDE SEQUENCE [LARGE SCALE GENOMIC DNA]</scope>
    <source>
        <strain evidence="3">Msb3</strain>
        <plasmid evidence="2 3">pI</plasmid>
    </source>
</reference>
<dbReference type="EMBL" id="LR699555">
    <property type="protein sequence ID" value="VVD30888.1"/>
    <property type="molecule type" value="Genomic_DNA"/>
</dbReference>
<accession>A0A5Q4ZKQ1</accession>
<protein>
    <recommendedName>
        <fullName evidence="4">DUF732 domain-containing protein</fullName>
    </recommendedName>
</protein>
<feature type="signal peptide" evidence="1">
    <location>
        <begin position="1"/>
        <end position="21"/>
    </location>
</feature>
<keyword evidence="1" id="KW-0732">Signal</keyword>
<evidence type="ECO:0000313" key="3">
    <source>
        <dbReference type="Proteomes" id="UP000325811"/>
    </source>
</evidence>
<name>A0A5Q4ZKQ1_9BURK</name>
<organism evidence="2 3">
    <name type="scientific">Paraburkholderia dioscoreae</name>
    <dbReference type="NCBI Taxonomy" id="2604047"/>
    <lineage>
        <taxon>Bacteria</taxon>
        <taxon>Pseudomonadati</taxon>
        <taxon>Pseudomonadota</taxon>
        <taxon>Betaproteobacteria</taxon>
        <taxon>Burkholderiales</taxon>
        <taxon>Burkholderiaceae</taxon>
        <taxon>Paraburkholderia</taxon>
    </lineage>
</organism>
<sequence>MQINRTLFALTAIVMASTAIAQTPAGIPQTVSPDQYQSMPPAERQIYVAGVLDADRVLFQQTQPVFAACLNRVTLAQATDVIDKGLPTLKPELRASMPLAVHNALIEACDRGGYKMP</sequence>
<dbReference type="AlphaFoldDB" id="A0A5Q4ZKQ1"/>
<geneLocation type="plasmid" evidence="2 3">
    <name>pI</name>
</geneLocation>
<evidence type="ECO:0000256" key="1">
    <source>
        <dbReference type="SAM" id="SignalP"/>
    </source>
</evidence>
<dbReference type="RefSeq" id="WP_165189822.1">
    <property type="nucleotide sequence ID" value="NZ_LR699555.1"/>
</dbReference>
<dbReference type="Proteomes" id="UP000325811">
    <property type="component" value="Plasmid pI"/>
</dbReference>
<gene>
    <name evidence="2" type="ORF">PDMSB3_0052</name>
</gene>